<evidence type="ECO:0000259" key="1">
    <source>
        <dbReference type="Pfam" id="PF25534"/>
    </source>
</evidence>
<protein>
    <recommendedName>
        <fullName evidence="1">DUF7918 domain-containing protein</fullName>
    </recommendedName>
</protein>
<name>A0A8K0L7Y8_9PEZI</name>
<evidence type="ECO:0000313" key="2">
    <source>
        <dbReference type="EMBL" id="KAG8629140.1"/>
    </source>
</evidence>
<dbReference type="InterPro" id="IPR057678">
    <property type="entry name" value="DUF7918"/>
</dbReference>
<accession>A0A8K0L7Y8</accession>
<reference evidence="2" key="1">
    <citation type="submission" date="2021-07" db="EMBL/GenBank/DDBJ databases">
        <title>Elsinoe batatas strain:CRI-CJ2 Genome sequencing and assembly.</title>
        <authorList>
            <person name="Huang L."/>
        </authorList>
    </citation>
    <scope>NUCLEOTIDE SEQUENCE</scope>
    <source>
        <strain evidence="2">CRI-CJ2</strain>
    </source>
</reference>
<evidence type="ECO:0000313" key="3">
    <source>
        <dbReference type="Proteomes" id="UP000809789"/>
    </source>
</evidence>
<comment type="caution">
    <text evidence="2">The sequence shown here is derived from an EMBL/GenBank/DDBJ whole genome shotgun (WGS) entry which is preliminary data.</text>
</comment>
<dbReference type="Pfam" id="PF25534">
    <property type="entry name" value="DUF7918"/>
    <property type="match status" value="1"/>
</dbReference>
<proteinExistence type="predicted"/>
<sequence length="291" mass="32764">MRVNELPGVKVTVENSRREPYRERRRKHTQRDSKCTIDAVAGDRFTVLLQIHESSRRQVKDFSYEVYVDGERADSRAIVNRPSVRHRTAGRYGNHHSTRQKMYFSKTAFNDEPTVNVPSSRLDKVGTIEVVLKPVQVLANIPAHATTERDRAHTSAATIGGPDHETVLDERAFKGNLVTHCASFGAVEQVSLVRPSSYDTVADESRACRFTFRYGRQKNIERQRQVKPEVVGEPAVKREPLALASGSSGDVARRIKAEDGDEDVIFLFEHKSSRRSRPAVKQETSLGVIQA</sequence>
<dbReference type="AlphaFoldDB" id="A0A8K0L7Y8"/>
<dbReference type="EMBL" id="JAESVG020000003">
    <property type="protein sequence ID" value="KAG8629140.1"/>
    <property type="molecule type" value="Genomic_DNA"/>
</dbReference>
<organism evidence="2 3">
    <name type="scientific">Elsinoe batatas</name>
    <dbReference type="NCBI Taxonomy" id="2601811"/>
    <lineage>
        <taxon>Eukaryota</taxon>
        <taxon>Fungi</taxon>
        <taxon>Dikarya</taxon>
        <taxon>Ascomycota</taxon>
        <taxon>Pezizomycotina</taxon>
        <taxon>Dothideomycetes</taxon>
        <taxon>Dothideomycetidae</taxon>
        <taxon>Myriangiales</taxon>
        <taxon>Elsinoaceae</taxon>
        <taxon>Elsinoe</taxon>
    </lineage>
</organism>
<feature type="domain" description="DUF7918" evidence="1">
    <location>
        <begin position="9"/>
        <end position="214"/>
    </location>
</feature>
<keyword evidence="3" id="KW-1185">Reference proteome</keyword>
<gene>
    <name evidence="2" type="ORF">KVT40_003005</name>
</gene>
<dbReference type="Proteomes" id="UP000809789">
    <property type="component" value="Unassembled WGS sequence"/>
</dbReference>